<dbReference type="PANTHER" id="PTHR31793:SF27">
    <property type="entry name" value="NOVEL THIOESTERASE SUPERFAMILY DOMAIN AND SAPOSIN A-TYPE DOMAIN CONTAINING PROTEIN (0610012H03RIK)"/>
    <property type="match status" value="1"/>
</dbReference>
<dbReference type="GO" id="GO:0047617">
    <property type="term" value="F:fatty acyl-CoA hydrolase activity"/>
    <property type="evidence" value="ECO:0007669"/>
    <property type="project" value="TreeGrafter"/>
</dbReference>
<name>A0A975J0P5_9BACT</name>
<organism evidence="3 4">
    <name type="scientific">Luteolibacter ambystomatis</name>
    <dbReference type="NCBI Taxonomy" id="2824561"/>
    <lineage>
        <taxon>Bacteria</taxon>
        <taxon>Pseudomonadati</taxon>
        <taxon>Verrucomicrobiota</taxon>
        <taxon>Verrucomicrobiia</taxon>
        <taxon>Verrucomicrobiales</taxon>
        <taxon>Verrucomicrobiaceae</taxon>
        <taxon>Luteolibacter</taxon>
    </lineage>
</organism>
<evidence type="ECO:0000256" key="2">
    <source>
        <dbReference type="ARBA" id="ARBA00022801"/>
    </source>
</evidence>
<accession>A0A975J0P5</accession>
<evidence type="ECO:0000313" key="4">
    <source>
        <dbReference type="Proteomes" id="UP000676169"/>
    </source>
</evidence>
<evidence type="ECO:0000313" key="3">
    <source>
        <dbReference type="EMBL" id="QUE51870.1"/>
    </source>
</evidence>
<sequence>MDAPLYRHATEIAFGDTDASGLMHFPSVFRYVEAAEHAFLRANDIHVFDRENGGWPRVHVDCDYRRPMFFGDKIEVRLGISKIGGSSLTWVFEIWKGEECCAAGSIVTVRVNAIGKPLVIDAATRAVLGGS</sequence>
<protein>
    <submittedName>
        <fullName evidence="3">Acyl-CoA thioesterase</fullName>
    </submittedName>
</protein>
<proteinExistence type="inferred from homology"/>
<dbReference type="PANTHER" id="PTHR31793">
    <property type="entry name" value="4-HYDROXYBENZOYL-COA THIOESTERASE FAMILY MEMBER"/>
    <property type="match status" value="1"/>
</dbReference>
<keyword evidence="2" id="KW-0378">Hydrolase</keyword>
<dbReference type="Pfam" id="PF13279">
    <property type="entry name" value="4HBT_2"/>
    <property type="match status" value="1"/>
</dbReference>
<evidence type="ECO:0000256" key="1">
    <source>
        <dbReference type="ARBA" id="ARBA00005953"/>
    </source>
</evidence>
<dbReference type="Gene3D" id="3.10.129.10">
    <property type="entry name" value="Hotdog Thioesterase"/>
    <property type="match status" value="1"/>
</dbReference>
<dbReference type="InterPro" id="IPR050563">
    <property type="entry name" value="4-hydroxybenzoyl-CoA_TE"/>
</dbReference>
<dbReference type="AlphaFoldDB" id="A0A975J0P5"/>
<keyword evidence="4" id="KW-1185">Reference proteome</keyword>
<dbReference type="Proteomes" id="UP000676169">
    <property type="component" value="Chromosome"/>
</dbReference>
<reference evidence="3" key="1">
    <citation type="submission" date="2021-04" db="EMBL/GenBank/DDBJ databases">
        <title>Luteolibacter sp. 32A isolated from the skin of an Anderson's salamander (Ambystoma andersonii).</title>
        <authorList>
            <person name="Spergser J."/>
            <person name="Busse H.-J."/>
        </authorList>
    </citation>
    <scope>NUCLEOTIDE SEQUENCE</scope>
    <source>
        <strain evidence="3">32A</strain>
    </source>
</reference>
<dbReference type="CDD" id="cd00586">
    <property type="entry name" value="4HBT"/>
    <property type="match status" value="1"/>
</dbReference>
<dbReference type="RefSeq" id="WP_211632104.1">
    <property type="nucleotide sequence ID" value="NZ_CP073100.1"/>
</dbReference>
<dbReference type="KEGG" id="lamb:KBB96_03020"/>
<dbReference type="InterPro" id="IPR029069">
    <property type="entry name" value="HotDog_dom_sf"/>
</dbReference>
<dbReference type="EMBL" id="CP073100">
    <property type="protein sequence ID" value="QUE51870.1"/>
    <property type="molecule type" value="Genomic_DNA"/>
</dbReference>
<comment type="similarity">
    <text evidence="1">Belongs to the 4-hydroxybenzoyl-CoA thioesterase family.</text>
</comment>
<gene>
    <name evidence="3" type="ORF">KBB96_03020</name>
</gene>
<dbReference type="SUPFAM" id="SSF54637">
    <property type="entry name" value="Thioesterase/thiol ester dehydrase-isomerase"/>
    <property type="match status" value="1"/>
</dbReference>